<comment type="function">
    <text evidence="6">Part of a membrane-bound complex that couples electron transfer with translocation of ions across the membrane.</text>
</comment>
<dbReference type="InterPro" id="IPR007329">
    <property type="entry name" value="FMN-bd"/>
</dbReference>
<evidence type="ECO:0000256" key="5">
    <source>
        <dbReference type="ARBA" id="ARBA00022982"/>
    </source>
</evidence>
<comment type="caution">
    <text evidence="8">The sequence shown here is derived from an EMBL/GenBank/DDBJ whole genome shotgun (WGS) entry which is preliminary data.</text>
</comment>
<organism evidence="8 9">
    <name type="scientific">Blautia caecimuris</name>
    <dbReference type="NCBI Taxonomy" id="1796615"/>
    <lineage>
        <taxon>Bacteria</taxon>
        <taxon>Bacillati</taxon>
        <taxon>Bacillota</taxon>
        <taxon>Clostridia</taxon>
        <taxon>Lachnospirales</taxon>
        <taxon>Lachnospiraceae</taxon>
        <taxon>Blautia</taxon>
    </lineage>
</organism>
<keyword evidence="1 6" id="KW-0813">Transport</keyword>
<name>A0ABV2M498_9FIRM</name>
<keyword evidence="5 6" id="KW-0249">Electron transport</keyword>
<protein>
    <recommendedName>
        <fullName evidence="6">Ion-translocating oxidoreductase complex subunit G</fullName>
        <ecNumber evidence="6">7.-.-.-</ecNumber>
    </recommendedName>
    <alternativeName>
        <fullName evidence="6">Rnf electron transport complex subunit G</fullName>
    </alternativeName>
</protein>
<dbReference type="Proteomes" id="UP001549106">
    <property type="component" value="Unassembled WGS sequence"/>
</dbReference>
<dbReference type="PANTHER" id="PTHR36118:SF1">
    <property type="entry name" value="ION-TRANSLOCATING OXIDOREDUCTASE COMPLEX SUBUNIT G"/>
    <property type="match status" value="1"/>
</dbReference>
<evidence type="ECO:0000259" key="7">
    <source>
        <dbReference type="SMART" id="SM00900"/>
    </source>
</evidence>
<comment type="subcellular location">
    <subcellularLocation>
        <location evidence="6">Cell membrane</location>
        <topology evidence="6">Single-pass membrane protein</topology>
    </subcellularLocation>
</comment>
<evidence type="ECO:0000256" key="4">
    <source>
        <dbReference type="ARBA" id="ARBA00022643"/>
    </source>
</evidence>
<keyword evidence="6" id="KW-1003">Cell membrane</keyword>
<evidence type="ECO:0000256" key="6">
    <source>
        <dbReference type="HAMAP-Rule" id="MF_00479"/>
    </source>
</evidence>
<keyword evidence="6" id="KW-0812">Transmembrane</keyword>
<keyword evidence="3 6" id="KW-0285">Flavoprotein</keyword>
<keyword evidence="6" id="KW-1133">Transmembrane helix</keyword>
<feature type="modified residue" description="FMN phosphoryl threonine" evidence="6">
    <location>
        <position position="177"/>
    </location>
</feature>
<dbReference type="SMART" id="SM00900">
    <property type="entry name" value="FMN_bind"/>
    <property type="match status" value="1"/>
</dbReference>
<proteinExistence type="inferred from homology"/>
<feature type="domain" description="FMN-binding" evidence="7">
    <location>
        <begin position="105"/>
        <end position="194"/>
    </location>
</feature>
<comment type="cofactor">
    <cofactor evidence="6">
        <name>FMN</name>
        <dbReference type="ChEBI" id="CHEBI:58210"/>
    </cofactor>
</comment>
<reference evidence="8 9" key="1">
    <citation type="submission" date="2024-06" db="EMBL/GenBank/DDBJ databases">
        <title>Genomic Encyclopedia of Type Strains, Phase IV (KMG-IV): sequencing the most valuable type-strain genomes for metagenomic binning, comparative biology and taxonomic classification.</title>
        <authorList>
            <person name="Goeker M."/>
        </authorList>
    </citation>
    <scope>NUCLEOTIDE SEQUENCE [LARGE SCALE GENOMIC DNA]</scope>
    <source>
        <strain evidence="8 9">DSM 29492</strain>
    </source>
</reference>
<dbReference type="PANTHER" id="PTHR36118">
    <property type="entry name" value="ION-TRANSLOCATING OXIDOREDUCTASE COMPLEX SUBUNIT G"/>
    <property type="match status" value="1"/>
</dbReference>
<evidence type="ECO:0000256" key="3">
    <source>
        <dbReference type="ARBA" id="ARBA00022630"/>
    </source>
</evidence>
<accession>A0ABV2M498</accession>
<keyword evidence="6" id="KW-1278">Translocase</keyword>
<evidence type="ECO:0000256" key="1">
    <source>
        <dbReference type="ARBA" id="ARBA00022448"/>
    </source>
</evidence>
<keyword evidence="4 6" id="KW-0288">FMN</keyword>
<dbReference type="HAMAP" id="MF_00479">
    <property type="entry name" value="RsxG_RnfG"/>
    <property type="match status" value="1"/>
</dbReference>
<evidence type="ECO:0000313" key="8">
    <source>
        <dbReference type="EMBL" id="MET3751299.1"/>
    </source>
</evidence>
<keyword evidence="6" id="KW-0472">Membrane</keyword>
<gene>
    <name evidence="6" type="primary">rnfG</name>
    <name evidence="8" type="ORF">ABID24_002558</name>
</gene>
<dbReference type="NCBIfam" id="TIGR01947">
    <property type="entry name" value="rnfG"/>
    <property type="match status" value="1"/>
</dbReference>
<sequence>MSIVKDTISITAITLVAGLALGVVQDITADPIAEQKMKAKQEAYKSVFPDADRFGEVELGDKTQELAGVLSDSGYGAQTIDEVMTAFDASDNEIGYAFTVTTSEGYGGDIQFAMGVQKDGTLNGISILSISETAGLGMKADTDDFKNQFRDKKVEKFQYTKTGAASEDEIDAISGATITTNAVTNGVNAGLAAFQYMEGGEQ</sequence>
<dbReference type="EC" id="7.-.-.-" evidence="6"/>
<dbReference type="RefSeq" id="WP_257465059.1">
    <property type="nucleotide sequence ID" value="NZ_BAABXP010000003.1"/>
</dbReference>
<dbReference type="EMBL" id="JBEPMJ010000020">
    <property type="protein sequence ID" value="MET3751299.1"/>
    <property type="molecule type" value="Genomic_DNA"/>
</dbReference>
<evidence type="ECO:0000256" key="2">
    <source>
        <dbReference type="ARBA" id="ARBA00022553"/>
    </source>
</evidence>
<keyword evidence="9" id="KW-1185">Reference proteome</keyword>
<dbReference type="Pfam" id="PF04205">
    <property type="entry name" value="FMN_bind"/>
    <property type="match status" value="1"/>
</dbReference>
<evidence type="ECO:0000313" key="9">
    <source>
        <dbReference type="Proteomes" id="UP001549106"/>
    </source>
</evidence>
<comment type="similarity">
    <text evidence="6">Belongs to the RnfG family.</text>
</comment>
<dbReference type="PIRSF" id="PIRSF006091">
    <property type="entry name" value="E_trnsport_RnfG"/>
    <property type="match status" value="1"/>
</dbReference>
<dbReference type="InterPro" id="IPR010209">
    <property type="entry name" value="Ion_transpt_RnfG/RsxG"/>
</dbReference>
<keyword evidence="2 6" id="KW-0597">Phosphoprotein</keyword>
<comment type="subunit">
    <text evidence="6">The complex is composed of six subunits: RnfA, RnfB, RnfC, RnfD, RnfE and RnfG.</text>
</comment>